<organism evidence="3 4">
    <name type="scientific">Eiseniibacteriota bacterium</name>
    <dbReference type="NCBI Taxonomy" id="2212470"/>
    <lineage>
        <taxon>Bacteria</taxon>
        <taxon>Candidatus Eiseniibacteriota</taxon>
    </lineage>
</organism>
<accession>A0A538U523</accession>
<name>A0A538U523_UNCEI</name>
<feature type="signal peptide" evidence="2">
    <location>
        <begin position="1"/>
        <end position="22"/>
    </location>
</feature>
<dbReference type="InterPro" id="IPR019613">
    <property type="entry name" value="DUF4198"/>
</dbReference>
<gene>
    <name evidence="3" type="ORF">E6K80_06875</name>
</gene>
<dbReference type="AlphaFoldDB" id="A0A538U523"/>
<dbReference type="Proteomes" id="UP000319836">
    <property type="component" value="Unassembled WGS sequence"/>
</dbReference>
<comment type="caution">
    <text evidence="3">The sequence shown here is derived from an EMBL/GenBank/DDBJ whole genome shotgun (WGS) entry which is preliminary data.</text>
</comment>
<feature type="region of interest" description="Disordered" evidence="1">
    <location>
        <begin position="207"/>
        <end position="228"/>
    </location>
</feature>
<evidence type="ECO:0000313" key="3">
    <source>
        <dbReference type="EMBL" id="TMQ70985.1"/>
    </source>
</evidence>
<keyword evidence="2" id="KW-0732">Signal</keyword>
<protein>
    <submittedName>
        <fullName evidence="3">DUF4198 domain-containing protein</fullName>
    </submittedName>
</protein>
<reference evidence="3 4" key="1">
    <citation type="journal article" date="2019" name="Nat. Microbiol.">
        <title>Mediterranean grassland soil C-N compound turnover is dependent on rainfall and depth, and is mediated by genomically divergent microorganisms.</title>
        <authorList>
            <person name="Diamond S."/>
            <person name="Andeer P.F."/>
            <person name="Li Z."/>
            <person name="Crits-Christoph A."/>
            <person name="Burstein D."/>
            <person name="Anantharaman K."/>
            <person name="Lane K.R."/>
            <person name="Thomas B.C."/>
            <person name="Pan C."/>
            <person name="Northen T.R."/>
            <person name="Banfield J.F."/>
        </authorList>
    </citation>
    <scope>NUCLEOTIDE SEQUENCE [LARGE SCALE GENOMIC DNA]</scope>
    <source>
        <strain evidence="3">WS_10</strain>
    </source>
</reference>
<evidence type="ECO:0000256" key="2">
    <source>
        <dbReference type="SAM" id="SignalP"/>
    </source>
</evidence>
<feature type="chain" id="PRO_5021994184" evidence="2">
    <location>
        <begin position="23"/>
        <end position="279"/>
    </location>
</feature>
<evidence type="ECO:0000256" key="1">
    <source>
        <dbReference type="SAM" id="MobiDB-lite"/>
    </source>
</evidence>
<evidence type="ECO:0000313" key="4">
    <source>
        <dbReference type="Proteomes" id="UP000319836"/>
    </source>
</evidence>
<sequence>MKLMRWVIVLGGLALATGVAHAHEFWLEPSSFRAAAGDTVRATAFVGTGFRGELKPYATTRAVTWVARASKLVDLRPASTNGDEVFGRWVPGDGGGVVFAYESNFVSIELPAEEFERYLELEGLDGPRAARAKLGTTAGDGRERYERCPKTWVRGRDPKRVTTPVGLSIELVPRKDPSLPGPLELQLLFQGEPLAGALVRAWNQPLASGGSPRDGAARDSVGPLAQARTNSHGIATLMLPRAGEWMVSAVHMEPSRDPRHADWESYWASLTFERLERKR</sequence>
<dbReference type="EMBL" id="VBPA01000163">
    <property type="protein sequence ID" value="TMQ70985.1"/>
    <property type="molecule type" value="Genomic_DNA"/>
</dbReference>
<proteinExistence type="predicted"/>
<dbReference type="Pfam" id="PF10670">
    <property type="entry name" value="DUF4198"/>
    <property type="match status" value="1"/>
</dbReference>